<evidence type="ECO:0000313" key="1">
    <source>
        <dbReference type="EMBL" id="SNR44574.1"/>
    </source>
</evidence>
<sequence length="117" mass="13423">MTAQEQKVRLLTKWRSGGMCEVCAVQRATTFHHRLPEGQGGPWRSANGLHVCGDGTVGCHGWIEHHRARAYERGWLVHSWDDFYAVPALLRLHGGWVYLHWDGKTTTYDRRTSVWAP</sequence>
<keyword evidence="2" id="KW-1185">Reference proteome</keyword>
<dbReference type="OrthoDB" id="5124189at2"/>
<evidence type="ECO:0008006" key="3">
    <source>
        <dbReference type="Google" id="ProtNLM"/>
    </source>
</evidence>
<dbReference type="RefSeq" id="WP_089300659.1">
    <property type="nucleotide sequence ID" value="NZ_FZNW01000006.1"/>
</dbReference>
<gene>
    <name evidence="1" type="ORF">SAMN06265360_10661</name>
</gene>
<evidence type="ECO:0000313" key="2">
    <source>
        <dbReference type="Proteomes" id="UP000198348"/>
    </source>
</evidence>
<accession>A0A238WE68</accession>
<organism evidence="1 2">
    <name type="scientific">Haloechinothrix alba</name>
    <dbReference type="NCBI Taxonomy" id="664784"/>
    <lineage>
        <taxon>Bacteria</taxon>
        <taxon>Bacillati</taxon>
        <taxon>Actinomycetota</taxon>
        <taxon>Actinomycetes</taxon>
        <taxon>Pseudonocardiales</taxon>
        <taxon>Pseudonocardiaceae</taxon>
        <taxon>Haloechinothrix</taxon>
    </lineage>
</organism>
<protein>
    <recommendedName>
        <fullName evidence="3">HNH endonuclease</fullName>
    </recommendedName>
</protein>
<dbReference type="EMBL" id="FZNW01000006">
    <property type="protein sequence ID" value="SNR44574.1"/>
    <property type="molecule type" value="Genomic_DNA"/>
</dbReference>
<name>A0A238WE68_9PSEU</name>
<dbReference type="Proteomes" id="UP000198348">
    <property type="component" value="Unassembled WGS sequence"/>
</dbReference>
<dbReference type="AlphaFoldDB" id="A0A238WE68"/>
<proteinExistence type="predicted"/>
<reference evidence="1 2" key="1">
    <citation type="submission" date="2017-06" db="EMBL/GenBank/DDBJ databases">
        <authorList>
            <person name="Kim H.J."/>
            <person name="Triplett B.A."/>
        </authorList>
    </citation>
    <scope>NUCLEOTIDE SEQUENCE [LARGE SCALE GENOMIC DNA]</scope>
    <source>
        <strain evidence="1 2">DSM 45207</strain>
    </source>
</reference>